<evidence type="ECO:0000313" key="4">
    <source>
        <dbReference type="Proteomes" id="UP001501598"/>
    </source>
</evidence>
<feature type="compositionally biased region" description="Low complexity" evidence="1">
    <location>
        <begin position="386"/>
        <end position="424"/>
    </location>
</feature>
<protein>
    <recommendedName>
        <fullName evidence="5">TrbL/VirB6 plasmid conjugal transfer protein</fullName>
    </recommendedName>
</protein>
<feature type="compositionally biased region" description="Gly residues" evidence="1">
    <location>
        <begin position="331"/>
        <end position="352"/>
    </location>
</feature>
<comment type="caution">
    <text evidence="3">The sequence shown here is derived from an EMBL/GenBank/DDBJ whole genome shotgun (WGS) entry which is preliminary data.</text>
</comment>
<accession>A0ABP8S161</accession>
<dbReference type="Proteomes" id="UP001501598">
    <property type="component" value="Unassembled WGS sequence"/>
</dbReference>
<gene>
    <name evidence="3" type="ORF">GCM10023175_54050</name>
</gene>
<feature type="transmembrane region" description="Helical" evidence="2">
    <location>
        <begin position="62"/>
        <end position="80"/>
    </location>
</feature>
<name>A0ABP8S161_9PSEU</name>
<evidence type="ECO:0008006" key="5">
    <source>
        <dbReference type="Google" id="ProtNLM"/>
    </source>
</evidence>
<dbReference type="InterPro" id="IPR045782">
    <property type="entry name" value="TrbL_3"/>
</dbReference>
<feature type="transmembrane region" description="Helical" evidence="2">
    <location>
        <begin position="92"/>
        <end position="116"/>
    </location>
</feature>
<feature type="compositionally biased region" description="Low complexity" evidence="1">
    <location>
        <begin position="353"/>
        <end position="366"/>
    </location>
</feature>
<feature type="region of interest" description="Disordered" evidence="1">
    <location>
        <begin position="294"/>
        <end position="424"/>
    </location>
</feature>
<sequence length="424" mass="40940">MPDCGTFDITCKAQAAAASAFDDIANSAAEAAGRLVGDAMTWWVQTASVDPDNSTVRNLQQYLTPVIIAMLTGSIFVQAIRMMLSRKKDPAVNVGLGLFRYAVVSLLGLAVMSAAIKAGDEFSQWLVESSMGGFAERIGGALTPGAVQNSFLLLITAGLLAFLALIQWVLGFIRQAGLMVLAVLLPVAASGSINDSTKVWLNRMLPWAISLVLYKPMAAVIYAIGFQLLGNGQDFTTIMTGIMVIVLAIVAMPAMMRFFSWTQVSASGGGGVGSALAAGASGAASMAALRSARGMEMTGPGSAPSGAGQPGGSSRALTAGPGSADSASGSGSAGGGGGGGSSAGGGAAGSGAAGASPGGATAPAAGATGGGAAGGGAAASGGGGVAAAAGPAGAAAAAGAAVARGAQQAGQTAADGFTQGGEQR</sequence>
<keyword evidence="4" id="KW-1185">Reference proteome</keyword>
<dbReference type="RefSeq" id="WP_345424468.1">
    <property type="nucleotide sequence ID" value="NZ_BAABGT010000086.1"/>
</dbReference>
<feature type="transmembrane region" description="Helical" evidence="2">
    <location>
        <begin position="271"/>
        <end position="289"/>
    </location>
</feature>
<feature type="transmembrane region" description="Helical" evidence="2">
    <location>
        <begin position="151"/>
        <end position="169"/>
    </location>
</feature>
<keyword evidence="2" id="KW-0472">Membrane</keyword>
<reference evidence="4" key="1">
    <citation type="journal article" date="2019" name="Int. J. Syst. Evol. Microbiol.">
        <title>The Global Catalogue of Microorganisms (GCM) 10K type strain sequencing project: providing services to taxonomists for standard genome sequencing and annotation.</title>
        <authorList>
            <consortium name="The Broad Institute Genomics Platform"/>
            <consortium name="The Broad Institute Genome Sequencing Center for Infectious Disease"/>
            <person name="Wu L."/>
            <person name="Ma J."/>
        </authorList>
    </citation>
    <scope>NUCLEOTIDE SEQUENCE [LARGE SCALE GENOMIC DNA]</scope>
    <source>
        <strain evidence="4">JCM 17906</strain>
    </source>
</reference>
<evidence type="ECO:0000256" key="2">
    <source>
        <dbReference type="SAM" id="Phobius"/>
    </source>
</evidence>
<evidence type="ECO:0000256" key="1">
    <source>
        <dbReference type="SAM" id="MobiDB-lite"/>
    </source>
</evidence>
<feature type="compositionally biased region" description="Low complexity" evidence="1">
    <location>
        <begin position="294"/>
        <end position="330"/>
    </location>
</feature>
<dbReference type="EMBL" id="BAABGT010000086">
    <property type="protein sequence ID" value="GAA4554892.1"/>
    <property type="molecule type" value="Genomic_DNA"/>
</dbReference>
<proteinExistence type="predicted"/>
<dbReference type="Pfam" id="PF19590">
    <property type="entry name" value="TrbL_3"/>
    <property type="match status" value="1"/>
</dbReference>
<evidence type="ECO:0000313" key="3">
    <source>
        <dbReference type="EMBL" id="GAA4554892.1"/>
    </source>
</evidence>
<organism evidence="3 4">
    <name type="scientific">Pseudonocardia xishanensis</name>
    <dbReference type="NCBI Taxonomy" id="630995"/>
    <lineage>
        <taxon>Bacteria</taxon>
        <taxon>Bacillati</taxon>
        <taxon>Actinomycetota</taxon>
        <taxon>Actinomycetes</taxon>
        <taxon>Pseudonocardiales</taxon>
        <taxon>Pseudonocardiaceae</taxon>
        <taxon>Pseudonocardia</taxon>
    </lineage>
</organism>
<keyword evidence="2" id="KW-1133">Transmembrane helix</keyword>
<feature type="transmembrane region" description="Helical" evidence="2">
    <location>
        <begin position="205"/>
        <end position="226"/>
    </location>
</feature>
<feature type="compositionally biased region" description="Gly residues" evidence="1">
    <location>
        <begin position="367"/>
        <end position="385"/>
    </location>
</feature>
<feature type="transmembrane region" description="Helical" evidence="2">
    <location>
        <begin position="238"/>
        <end position="259"/>
    </location>
</feature>
<keyword evidence="2" id="KW-0812">Transmembrane</keyword>